<dbReference type="GO" id="GO:0030170">
    <property type="term" value="F:pyridoxal phosphate binding"/>
    <property type="evidence" value="ECO:0007669"/>
    <property type="project" value="TreeGrafter"/>
</dbReference>
<evidence type="ECO:0000256" key="4">
    <source>
        <dbReference type="ARBA" id="ARBA00023239"/>
    </source>
</evidence>
<dbReference type="PANTHER" id="PTHR43050">
    <property type="entry name" value="SERINE / THREONINE RACEMASE FAMILY MEMBER"/>
    <property type="match status" value="1"/>
</dbReference>
<dbReference type="GO" id="GO:0018114">
    <property type="term" value="F:threonine racemase activity"/>
    <property type="evidence" value="ECO:0007669"/>
    <property type="project" value="TreeGrafter"/>
</dbReference>
<dbReference type="AlphaFoldDB" id="A0A1I2A0W9"/>
<reference evidence="6 7" key="1">
    <citation type="submission" date="2016-10" db="EMBL/GenBank/DDBJ databases">
        <authorList>
            <person name="de Groot N.N."/>
        </authorList>
    </citation>
    <scope>NUCLEOTIDE SEQUENCE [LARGE SCALE GENOMIC DNA]</scope>
    <source>
        <strain evidence="6 7">DSM 26130</strain>
    </source>
</reference>
<comment type="cofactor">
    <cofactor evidence="1">
        <name>pyridoxal 5'-phosphate</name>
        <dbReference type="ChEBI" id="CHEBI:597326"/>
    </cofactor>
</comment>
<proteinExistence type="inferred from homology"/>
<dbReference type="GO" id="GO:0070179">
    <property type="term" value="P:D-serine biosynthetic process"/>
    <property type="evidence" value="ECO:0007669"/>
    <property type="project" value="TreeGrafter"/>
</dbReference>
<name>A0A1I2A0W9_9BACT</name>
<dbReference type="CDD" id="cd01562">
    <property type="entry name" value="Thr-dehyd"/>
    <property type="match status" value="1"/>
</dbReference>
<sequence>MFLMISFDTIQEAHDRIRPYIHRTAVLTNQTINERAGAEIFFKCENFQKIGAFKARGGLNAVLQVVQHKEGKAITTHSSGNHAQAVAFAARQVGMPAYIVMPRTAPKVKKDAVLGYGADVIECEPTLEAREAGVREVIERTGAVLVHPFDDDRVIAGQATAAKELIEDAGIERMFDVIMAPVGGGGLLSGTALTTHYLSPKTRIVAGEPEGAADAILSFRSGRVEKAPYINTIADGLMTSLSERTLAIIRAHVADILTVSDAEISAAMKLVWERMKIIIEPSSAVPLAAVLKHKEQFAGQKVGIILTGGNVDLGKLPF</sequence>
<dbReference type="GO" id="GO:0000287">
    <property type="term" value="F:magnesium ion binding"/>
    <property type="evidence" value="ECO:0007669"/>
    <property type="project" value="TreeGrafter"/>
</dbReference>
<keyword evidence="7" id="KW-1185">Reference proteome</keyword>
<evidence type="ECO:0000256" key="1">
    <source>
        <dbReference type="ARBA" id="ARBA00001933"/>
    </source>
</evidence>
<accession>A0A1I2A0W9</accession>
<evidence type="ECO:0000313" key="7">
    <source>
        <dbReference type="Proteomes" id="UP000198598"/>
    </source>
</evidence>
<dbReference type="FunFam" id="3.40.50.1100:FF:000005">
    <property type="entry name" value="Threonine dehydratase catabolic"/>
    <property type="match status" value="1"/>
</dbReference>
<dbReference type="InterPro" id="IPR036052">
    <property type="entry name" value="TrpB-like_PALP_sf"/>
</dbReference>
<gene>
    <name evidence="6" type="ORF">SAMN05216167_11342</name>
</gene>
<dbReference type="GO" id="GO:0005524">
    <property type="term" value="F:ATP binding"/>
    <property type="evidence" value="ECO:0007669"/>
    <property type="project" value="TreeGrafter"/>
</dbReference>
<evidence type="ECO:0000259" key="5">
    <source>
        <dbReference type="Pfam" id="PF00291"/>
    </source>
</evidence>
<dbReference type="GO" id="GO:0008721">
    <property type="term" value="F:D-serine ammonia-lyase activity"/>
    <property type="evidence" value="ECO:0007669"/>
    <property type="project" value="TreeGrafter"/>
</dbReference>
<dbReference type="PANTHER" id="PTHR43050:SF1">
    <property type="entry name" value="SERINE RACEMASE"/>
    <property type="match status" value="1"/>
</dbReference>
<dbReference type="Pfam" id="PF00291">
    <property type="entry name" value="PALP"/>
    <property type="match status" value="1"/>
</dbReference>
<keyword evidence="3" id="KW-0663">Pyridoxal phosphate</keyword>
<feature type="domain" description="Tryptophan synthase beta chain-like PALP" evidence="5">
    <location>
        <begin position="18"/>
        <end position="308"/>
    </location>
</feature>
<evidence type="ECO:0000256" key="3">
    <source>
        <dbReference type="ARBA" id="ARBA00022898"/>
    </source>
</evidence>
<dbReference type="GO" id="GO:0003941">
    <property type="term" value="F:L-serine ammonia-lyase activity"/>
    <property type="evidence" value="ECO:0007669"/>
    <property type="project" value="TreeGrafter"/>
</dbReference>
<dbReference type="GO" id="GO:0030378">
    <property type="term" value="F:serine racemase activity"/>
    <property type="evidence" value="ECO:0007669"/>
    <property type="project" value="TreeGrafter"/>
</dbReference>
<dbReference type="STRING" id="662367.SAMN05216167_11342"/>
<dbReference type="EMBL" id="FOLQ01000013">
    <property type="protein sequence ID" value="SFE37612.1"/>
    <property type="molecule type" value="Genomic_DNA"/>
</dbReference>
<dbReference type="InterPro" id="IPR001926">
    <property type="entry name" value="TrpB-like_PALP"/>
</dbReference>
<organism evidence="6 7">
    <name type="scientific">Spirosoma endophyticum</name>
    <dbReference type="NCBI Taxonomy" id="662367"/>
    <lineage>
        <taxon>Bacteria</taxon>
        <taxon>Pseudomonadati</taxon>
        <taxon>Bacteroidota</taxon>
        <taxon>Cytophagia</taxon>
        <taxon>Cytophagales</taxon>
        <taxon>Cytophagaceae</taxon>
        <taxon>Spirosoma</taxon>
    </lineage>
</organism>
<dbReference type="Gene3D" id="3.40.50.1100">
    <property type="match status" value="2"/>
</dbReference>
<comment type="similarity">
    <text evidence="2">Belongs to the serine/threonine dehydratase family.</text>
</comment>
<evidence type="ECO:0000256" key="2">
    <source>
        <dbReference type="ARBA" id="ARBA00010869"/>
    </source>
</evidence>
<evidence type="ECO:0000313" key="6">
    <source>
        <dbReference type="EMBL" id="SFE37612.1"/>
    </source>
</evidence>
<protein>
    <submittedName>
        <fullName evidence="6">Threonine dehydratase</fullName>
    </submittedName>
</protein>
<keyword evidence="4" id="KW-0456">Lyase</keyword>
<dbReference type="SUPFAM" id="SSF53686">
    <property type="entry name" value="Tryptophan synthase beta subunit-like PLP-dependent enzymes"/>
    <property type="match status" value="1"/>
</dbReference>
<dbReference type="Proteomes" id="UP000198598">
    <property type="component" value="Unassembled WGS sequence"/>
</dbReference>